<reference evidence="2 3" key="1">
    <citation type="submission" date="2020-02" db="EMBL/GenBank/DDBJ databases">
        <title>Draft genome sequence of Haematococcus lacustris strain NIES-144.</title>
        <authorList>
            <person name="Morimoto D."/>
            <person name="Nakagawa S."/>
            <person name="Yoshida T."/>
            <person name="Sawayama S."/>
        </authorList>
    </citation>
    <scope>NUCLEOTIDE SEQUENCE [LARGE SCALE GENOMIC DNA]</scope>
    <source>
        <strain evidence="2 3">NIES-144</strain>
    </source>
</reference>
<dbReference type="InterPro" id="IPR029045">
    <property type="entry name" value="ClpP/crotonase-like_dom_sf"/>
</dbReference>
<feature type="non-terminal residue" evidence="2">
    <location>
        <position position="1"/>
    </location>
</feature>
<dbReference type="AlphaFoldDB" id="A0A699YW58"/>
<protein>
    <submittedName>
        <fullName evidence="2">TSPc domain-containing protein</fullName>
    </submittedName>
</protein>
<proteinExistence type="predicted"/>
<sequence>TSAAVESALLQGELEGVAGYVLDLRNDPGGVFEEAVATAALFLEPGCTVAATVGGEGWRGTLDSAVVSHIYVVVRNEEVVDAVWVAGQLPSKIFPSLPANLVAGAQQVLVREVQGVQAVSRLLLRPLAAPLTPAPVVLLANANSASAAEVSECLVLSG</sequence>
<dbReference type="GO" id="GO:0008236">
    <property type="term" value="F:serine-type peptidase activity"/>
    <property type="evidence" value="ECO:0007669"/>
    <property type="project" value="InterPro"/>
</dbReference>
<evidence type="ECO:0000313" key="3">
    <source>
        <dbReference type="Proteomes" id="UP000485058"/>
    </source>
</evidence>
<dbReference type="EMBL" id="BLLF01000671">
    <property type="protein sequence ID" value="GFH13960.1"/>
    <property type="molecule type" value="Genomic_DNA"/>
</dbReference>
<dbReference type="Pfam" id="PF03572">
    <property type="entry name" value="Peptidase_S41"/>
    <property type="match status" value="1"/>
</dbReference>
<dbReference type="PANTHER" id="PTHR32060:SF28">
    <property type="entry name" value="PEPTIDASE S41 FAMILY PROTEIN"/>
    <property type="match status" value="1"/>
</dbReference>
<gene>
    <name evidence="2" type="ORF">HaLaN_09929</name>
</gene>
<evidence type="ECO:0000259" key="1">
    <source>
        <dbReference type="Pfam" id="PF03572"/>
    </source>
</evidence>
<accession>A0A699YW58</accession>
<dbReference type="SUPFAM" id="SSF52096">
    <property type="entry name" value="ClpP/crotonase"/>
    <property type="match status" value="1"/>
</dbReference>
<dbReference type="PANTHER" id="PTHR32060">
    <property type="entry name" value="TAIL-SPECIFIC PROTEASE"/>
    <property type="match status" value="1"/>
</dbReference>
<feature type="domain" description="Tail specific protease" evidence="1">
    <location>
        <begin position="6"/>
        <end position="150"/>
    </location>
</feature>
<comment type="caution">
    <text evidence="2">The sequence shown here is derived from an EMBL/GenBank/DDBJ whole genome shotgun (WGS) entry which is preliminary data.</text>
</comment>
<dbReference type="Gene3D" id="3.90.226.10">
    <property type="entry name" value="2-enoyl-CoA Hydratase, Chain A, domain 1"/>
    <property type="match status" value="1"/>
</dbReference>
<evidence type="ECO:0000313" key="2">
    <source>
        <dbReference type="EMBL" id="GFH13960.1"/>
    </source>
</evidence>
<dbReference type="GO" id="GO:0004175">
    <property type="term" value="F:endopeptidase activity"/>
    <property type="evidence" value="ECO:0007669"/>
    <property type="project" value="TreeGrafter"/>
</dbReference>
<name>A0A699YW58_HAELA</name>
<dbReference type="InterPro" id="IPR005151">
    <property type="entry name" value="Tail-specific_protease"/>
</dbReference>
<dbReference type="Proteomes" id="UP000485058">
    <property type="component" value="Unassembled WGS sequence"/>
</dbReference>
<organism evidence="2 3">
    <name type="scientific">Haematococcus lacustris</name>
    <name type="common">Green alga</name>
    <name type="synonym">Haematococcus pluvialis</name>
    <dbReference type="NCBI Taxonomy" id="44745"/>
    <lineage>
        <taxon>Eukaryota</taxon>
        <taxon>Viridiplantae</taxon>
        <taxon>Chlorophyta</taxon>
        <taxon>core chlorophytes</taxon>
        <taxon>Chlorophyceae</taxon>
        <taxon>CS clade</taxon>
        <taxon>Chlamydomonadales</taxon>
        <taxon>Haematococcaceae</taxon>
        <taxon>Haematococcus</taxon>
    </lineage>
</organism>
<keyword evidence="3" id="KW-1185">Reference proteome</keyword>
<dbReference type="GO" id="GO:0006508">
    <property type="term" value="P:proteolysis"/>
    <property type="evidence" value="ECO:0007669"/>
    <property type="project" value="InterPro"/>
</dbReference>